<feature type="domain" description="Glycosyl transferase family 28 C-terminal" evidence="4">
    <location>
        <begin position="193"/>
        <end position="320"/>
    </location>
</feature>
<accession>H0URR2</accession>
<keyword evidence="2 5" id="KW-0808">Transferase</keyword>
<dbReference type="Pfam" id="PF04101">
    <property type="entry name" value="Glyco_tran_28_C"/>
    <property type="match status" value="1"/>
</dbReference>
<dbReference type="SUPFAM" id="SSF53756">
    <property type="entry name" value="UDP-Glycosyltransferase/glycogen phosphorylase"/>
    <property type="match status" value="1"/>
</dbReference>
<organism evidence="5 6">
    <name type="scientific">Thermanaerovibrio velox DSM 12556</name>
    <dbReference type="NCBI Taxonomy" id="926567"/>
    <lineage>
        <taxon>Bacteria</taxon>
        <taxon>Thermotogati</taxon>
        <taxon>Synergistota</taxon>
        <taxon>Synergistia</taxon>
        <taxon>Synergistales</taxon>
        <taxon>Synergistaceae</taxon>
        <taxon>Thermanaerovibrio</taxon>
    </lineage>
</organism>
<dbReference type="Gene3D" id="3.40.50.2000">
    <property type="entry name" value="Glycogen Phosphorylase B"/>
    <property type="match status" value="2"/>
</dbReference>
<dbReference type="PANTHER" id="PTHR21015:SF22">
    <property type="entry name" value="GLYCOSYLTRANSFERASE"/>
    <property type="match status" value="1"/>
</dbReference>
<sequence length="360" mass="39182">MRIKRVLVVAGGTGGHIWPAIAFGSWLRERHSDVDISFVSGSRPLELKIYREVNLDPHIIHLEGSPLGGGLRKMPRRWKQIFKCFHQARDCIEKEAPDVCLMFGGYVSFPALMVSKMMGLRCLIHEQNAVAGRVTRLAALLGVPVASGWDTCHPLKDKSYKYVGVPIRGMQRIPRPIALRRLGISVEAGSKVALVLGGSLGSGSLFEKVIEASKDEYFSGWTFLIIGASSVPQVIGKCILMPHTWDMEALYSVTDVVITRGGASSLTEIKLWKLPCVIIPWRDSSGGHQRANAVAFCRSARGLILDEELVSGGLGRAVESLLNGGSASSDLIVCGTTLDEDLPSVTSKTCCDLWEMLLAL</sequence>
<dbReference type="eggNOG" id="COG0707">
    <property type="taxonomic scope" value="Bacteria"/>
</dbReference>
<evidence type="ECO:0000259" key="4">
    <source>
        <dbReference type="Pfam" id="PF04101"/>
    </source>
</evidence>
<dbReference type="PANTHER" id="PTHR21015">
    <property type="entry name" value="UDP-N-ACETYLGLUCOSAMINE--N-ACETYLMURAMYL-(PENTAPEPTIDE) PYROPHOSPHORYL-UNDECAPRENOL N-ACETYLGLUCOSAMINE TRANSFERASE 1"/>
    <property type="match status" value="1"/>
</dbReference>
<dbReference type="GO" id="GO:0005975">
    <property type="term" value="P:carbohydrate metabolic process"/>
    <property type="evidence" value="ECO:0007669"/>
    <property type="project" value="InterPro"/>
</dbReference>
<gene>
    <name evidence="5" type="ORF">TheveDRAFT_0864</name>
</gene>
<evidence type="ECO:0000313" key="6">
    <source>
        <dbReference type="Proteomes" id="UP000005730"/>
    </source>
</evidence>
<evidence type="ECO:0000259" key="3">
    <source>
        <dbReference type="Pfam" id="PF03033"/>
    </source>
</evidence>
<dbReference type="InterPro" id="IPR007235">
    <property type="entry name" value="Glyco_trans_28_C"/>
</dbReference>
<evidence type="ECO:0000256" key="2">
    <source>
        <dbReference type="ARBA" id="ARBA00022679"/>
    </source>
</evidence>
<dbReference type="STRING" id="926567.TheveDRAFT_0864"/>
<dbReference type="InterPro" id="IPR004276">
    <property type="entry name" value="GlycoTrans_28_N"/>
</dbReference>
<evidence type="ECO:0000256" key="1">
    <source>
        <dbReference type="ARBA" id="ARBA00022676"/>
    </source>
</evidence>
<dbReference type="HOGENOM" id="CLU_037404_2_1_0"/>
<dbReference type="Proteomes" id="UP000005730">
    <property type="component" value="Chromosome"/>
</dbReference>
<protein>
    <submittedName>
        <fullName evidence="5">UDP-N-acetylglucosamine:LPS N-acetylglucosamine transferase</fullName>
    </submittedName>
</protein>
<evidence type="ECO:0000313" key="5">
    <source>
        <dbReference type="EMBL" id="EHM10001.1"/>
    </source>
</evidence>
<dbReference type="Pfam" id="PF03033">
    <property type="entry name" value="Glyco_transf_28"/>
    <property type="match status" value="1"/>
</dbReference>
<feature type="domain" description="Glycosyltransferase family 28 N-terminal" evidence="3">
    <location>
        <begin position="6"/>
        <end position="138"/>
    </location>
</feature>
<dbReference type="GO" id="GO:0016758">
    <property type="term" value="F:hexosyltransferase activity"/>
    <property type="evidence" value="ECO:0007669"/>
    <property type="project" value="InterPro"/>
</dbReference>
<name>H0URR2_9BACT</name>
<proteinExistence type="predicted"/>
<dbReference type="EMBL" id="CM001377">
    <property type="protein sequence ID" value="EHM10001.1"/>
    <property type="molecule type" value="Genomic_DNA"/>
</dbReference>
<reference evidence="5 6" key="1">
    <citation type="submission" date="2011-10" db="EMBL/GenBank/DDBJ databases">
        <title>The Noncontiguous Finished genome of Thermanaerovibrio velox DSM 12556.</title>
        <authorList>
            <consortium name="US DOE Joint Genome Institute (JGI-PGF)"/>
            <person name="Lucas S."/>
            <person name="Copeland A."/>
            <person name="Lapidus A."/>
            <person name="Glavina del Rio T."/>
            <person name="Dalin E."/>
            <person name="Tice H."/>
            <person name="Bruce D."/>
            <person name="Goodwin L."/>
            <person name="Pitluck S."/>
            <person name="Peters L."/>
            <person name="Mikhailova N."/>
            <person name="Teshima H."/>
            <person name="Kyrpides N."/>
            <person name="Mavromatis K."/>
            <person name="Ivanova N."/>
            <person name="Markowitz V."/>
            <person name="Cheng J.-F."/>
            <person name="Hugenholtz P."/>
            <person name="Woyke T."/>
            <person name="Wu D."/>
            <person name="Spring S."/>
            <person name="Brambilla E.-M."/>
            <person name="Klenk H.-P."/>
            <person name="Eisen J.A."/>
        </authorList>
    </citation>
    <scope>NUCLEOTIDE SEQUENCE [LARGE SCALE GENOMIC DNA]</scope>
    <source>
        <strain evidence="5 6">DSM 12556</strain>
    </source>
</reference>
<dbReference type="GO" id="GO:1901137">
    <property type="term" value="P:carbohydrate derivative biosynthetic process"/>
    <property type="evidence" value="ECO:0007669"/>
    <property type="project" value="UniProtKB-ARBA"/>
</dbReference>
<keyword evidence="1" id="KW-0328">Glycosyltransferase</keyword>
<dbReference type="OrthoDB" id="9808936at2"/>
<dbReference type="AlphaFoldDB" id="H0URR2"/>
<dbReference type="CDD" id="cd03785">
    <property type="entry name" value="GT28_MurG"/>
    <property type="match status" value="1"/>
</dbReference>
<dbReference type="RefSeq" id="WP_006583495.1">
    <property type="nucleotide sequence ID" value="NZ_CM001377.1"/>
</dbReference>
<keyword evidence="6" id="KW-1185">Reference proteome</keyword>